<proteinExistence type="predicted"/>
<organism evidence="2 3">
    <name type="scientific">Candidatus Viridilinea halotolerans</name>
    <dbReference type="NCBI Taxonomy" id="2491704"/>
    <lineage>
        <taxon>Bacteria</taxon>
        <taxon>Bacillati</taxon>
        <taxon>Chloroflexota</taxon>
        <taxon>Chloroflexia</taxon>
        <taxon>Chloroflexales</taxon>
        <taxon>Chloroflexineae</taxon>
        <taxon>Oscillochloridaceae</taxon>
        <taxon>Candidatus Viridilinea</taxon>
    </lineage>
</organism>
<sequence>MSYCFPNWPSAHTYTGIWNDMVSRYGTTLATATLAATDHAIIVSGVITPTQGTATLEPLYTLDAPSALPAPAPGSYTLRFKDAAGDVLASYPFEPDTPVELATTTSDEPDLRSFVLALPWPAGVARVELLRGEQLLATRSASASPPTVTVTNPNGGENLSSAPVTLSWNASDPDGDPLVYVVQYSRDNGATWETIALDLSATTLELDPADFPGGDQSLFRVQASDGFHTAVDQSDAVFSVARHAPEAFIEGLANGGMYVGEQMLLLDGSAYDREDGMLPATALRWSSNRDGALDIGAELTRGVAAMSAGTHTITLTATDSDGQSATASVTIQVYRERPTLPAGFSLAPGEMGLVASLASNTTLTRTLTLRNSGDGELNWSASADQPWASLSSTSGSAPADLVLTLDPRGLAAGEHTATIAFSAPDVTAQAINVYLYVQEAPSNPRIYLPLVRR</sequence>
<dbReference type="EMBL" id="RSAS01000649">
    <property type="protein sequence ID" value="RRR69283.1"/>
    <property type="molecule type" value="Genomic_DNA"/>
</dbReference>
<dbReference type="SUPFAM" id="SSF49265">
    <property type="entry name" value="Fibronectin type III"/>
    <property type="match status" value="1"/>
</dbReference>
<evidence type="ECO:0000313" key="3">
    <source>
        <dbReference type="Proteomes" id="UP000280307"/>
    </source>
</evidence>
<dbReference type="InterPro" id="IPR013783">
    <property type="entry name" value="Ig-like_fold"/>
</dbReference>
<dbReference type="AlphaFoldDB" id="A0A426TV45"/>
<dbReference type="Proteomes" id="UP000280307">
    <property type="component" value="Unassembled WGS sequence"/>
</dbReference>
<dbReference type="CDD" id="cd00063">
    <property type="entry name" value="FN3"/>
    <property type="match status" value="1"/>
</dbReference>
<dbReference type="PROSITE" id="PS50853">
    <property type="entry name" value="FN3"/>
    <property type="match status" value="1"/>
</dbReference>
<dbReference type="InterPro" id="IPR035986">
    <property type="entry name" value="PKD_dom_sf"/>
</dbReference>
<dbReference type="InterPro" id="IPR036116">
    <property type="entry name" value="FN3_sf"/>
</dbReference>
<protein>
    <recommendedName>
        <fullName evidence="1">Fibronectin type-III domain-containing protein</fullName>
    </recommendedName>
</protein>
<evidence type="ECO:0000313" key="2">
    <source>
        <dbReference type="EMBL" id="RRR69283.1"/>
    </source>
</evidence>
<comment type="caution">
    <text evidence="2">The sequence shown here is derived from an EMBL/GenBank/DDBJ whole genome shotgun (WGS) entry which is preliminary data.</text>
</comment>
<dbReference type="Gene3D" id="2.60.40.10">
    <property type="entry name" value="Immunoglobulins"/>
    <property type="match status" value="3"/>
</dbReference>
<dbReference type="CDD" id="cd00146">
    <property type="entry name" value="PKD"/>
    <property type="match status" value="1"/>
</dbReference>
<name>A0A426TV45_9CHLR</name>
<accession>A0A426TV45</accession>
<feature type="domain" description="Fibronectin type-III" evidence="1">
    <location>
        <begin position="149"/>
        <end position="247"/>
    </location>
</feature>
<dbReference type="InterPro" id="IPR003961">
    <property type="entry name" value="FN3_dom"/>
</dbReference>
<reference evidence="2 3" key="1">
    <citation type="submission" date="2018-12" db="EMBL/GenBank/DDBJ databases">
        <title>Genome Sequence of Candidatus Viridilinea halotolerans isolated from saline sulfide-rich spring.</title>
        <authorList>
            <person name="Grouzdev D.S."/>
            <person name="Burganskaya E.I."/>
            <person name="Krutkina M.S."/>
            <person name="Sukhacheva M.V."/>
            <person name="Gorlenko V.M."/>
        </authorList>
    </citation>
    <scope>NUCLEOTIDE SEQUENCE [LARGE SCALE GENOMIC DNA]</scope>
    <source>
        <strain evidence="2">Chok-6</strain>
    </source>
</reference>
<gene>
    <name evidence="2" type="ORF">EI684_16130</name>
</gene>
<dbReference type="SUPFAM" id="SSF49299">
    <property type="entry name" value="PKD domain"/>
    <property type="match status" value="1"/>
</dbReference>
<evidence type="ECO:0000259" key="1">
    <source>
        <dbReference type="PROSITE" id="PS50853"/>
    </source>
</evidence>